<gene>
    <name evidence="1" type="ORF">S01H1_28900</name>
</gene>
<proteinExistence type="predicted"/>
<dbReference type="AlphaFoldDB" id="X0THK1"/>
<dbReference type="InterPro" id="IPR011050">
    <property type="entry name" value="Pectin_lyase_fold/virulence"/>
</dbReference>
<protein>
    <submittedName>
        <fullName evidence="1">Uncharacterized protein</fullName>
    </submittedName>
</protein>
<feature type="non-terminal residue" evidence="1">
    <location>
        <position position="277"/>
    </location>
</feature>
<name>X0THK1_9ZZZZ</name>
<sequence length="277" mass="29756">TPPTAGSPAEYEIRFTPNVGLYPPGNVIVVTFPIGTYVPTNIDESNVMVSDIDDMESAPSNQVEVSGQSVTVYLPDPASDVEIDHQHRGEVLFNTACGIVNPDIPGSYCLTVHTDEEPTPVTDCYEITMGPVDVYLKYQVPRKDCGDIKLEHVQSFETIQAGLDKANELFLTMYSATPTPDDLGLYVECPEDGGYVGIRVVVQPGTYNETIVIDTPGVELCSMDGAATTIIDADGLSPWGPENVAVYITTGGVTFGGMEHGFTVMNGGLNRHYLGNP</sequence>
<feature type="non-terminal residue" evidence="1">
    <location>
        <position position="1"/>
    </location>
</feature>
<dbReference type="SUPFAM" id="SSF51126">
    <property type="entry name" value="Pectin lyase-like"/>
    <property type="match status" value="1"/>
</dbReference>
<dbReference type="Gene3D" id="2.160.20.10">
    <property type="entry name" value="Single-stranded right-handed beta-helix, Pectin lyase-like"/>
    <property type="match status" value="1"/>
</dbReference>
<accession>X0THK1</accession>
<organism evidence="1">
    <name type="scientific">marine sediment metagenome</name>
    <dbReference type="NCBI Taxonomy" id="412755"/>
    <lineage>
        <taxon>unclassified sequences</taxon>
        <taxon>metagenomes</taxon>
        <taxon>ecological metagenomes</taxon>
    </lineage>
</organism>
<evidence type="ECO:0000313" key="1">
    <source>
        <dbReference type="EMBL" id="GAF86776.1"/>
    </source>
</evidence>
<reference evidence="1" key="1">
    <citation type="journal article" date="2014" name="Front. Microbiol.">
        <title>High frequency of phylogenetically diverse reductive dehalogenase-homologous genes in deep subseafloor sedimentary metagenomes.</title>
        <authorList>
            <person name="Kawai M."/>
            <person name="Futagami T."/>
            <person name="Toyoda A."/>
            <person name="Takaki Y."/>
            <person name="Nishi S."/>
            <person name="Hori S."/>
            <person name="Arai W."/>
            <person name="Tsubouchi T."/>
            <person name="Morono Y."/>
            <person name="Uchiyama I."/>
            <person name="Ito T."/>
            <person name="Fujiyama A."/>
            <person name="Inagaki F."/>
            <person name="Takami H."/>
        </authorList>
    </citation>
    <scope>NUCLEOTIDE SEQUENCE</scope>
    <source>
        <strain evidence="1">Expedition CK06-06</strain>
    </source>
</reference>
<dbReference type="InterPro" id="IPR012334">
    <property type="entry name" value="Pectin_lyas_fold"/>
</dbReference>
<comment type="caution">
    <text evidence="1">The sequence shown here is derived from an EMBL/GenBank/DDBJ whole genome shotgun (WGS) entry which is preliminary data.</text>
</comment>
<dbReference type="EMBL" id="BARS01017691">
    <property type="protein sequence ID" value="GAF86776.1"/>
    <property type="molecule type" value="Genomic_DNA"/>
</dbReference>